<evidence type="ECO:0000256" key="2">
    <source>
        <dbReference type="ARBA" id="ARBA00005186"/>
    </source>
</evidence>
<feature type="chain" id="PRO_5038913311" evidence="7">
    <location>
        <begin position="29"/>
        <end position="1081"/>
    </location>
</feature>
<dbReference type="InterPro" id="IPR008410">
    <property type="entry name" value="BCSC_C"/>
</dbReference>
<feature type="domain" description="Cellulose synthase operon C C-terminal" evidence="8">
    <location>
        <begin position="736"/>
        <end position="1059"/>
    </location>
</feature>
<accession>A0A9D9DBJ7</accession>
<keyword evidence="3 7" id="KW-0732">Signal</keyword>
<dbReference type="Pfam" id="PF05420">
    <property type="entry name" value="BCSC_C"/>
    <property type="match status" value="1"/>
</dbReference>
<dbReference type="InterPro" id="IPR011990">
    <property type="entry name" value="TPR-like_helical_dom_sf"/>
</dbReference>
<evidence type="ECO:0000313" key="10">
    <source>
        <dbReference type="Proteomes" id="UP000823631"/>
    </source>
</evidence>
<name>A0A9D9DBJ7_9GAMM</name>
<reference evidence="9" key="2">
    <citation type="journal article" date="2021" name="PeerJ">
        <title>Extensive microbial diversity within the chicken gut microbiome revealed by metagenomics and culture.</title>
        <authorList>
            <person name="Gilroy R."/>
            <person name="Ravi A."/>
            <person name="Getino M."/>
            <person name="Pursley I."/>
            <person name="Horton D.L."/>
            <person name="Alikhan N.F."/>
            <person name="Baker D."/>
            <person name="Gharbi K."/>
            <person name="Hall N."/>
            <person name="Watson M."/>
            <person name="Adriaenssens E.M."/>
            <person name="Foster-Nyarko E."/>
            <person name="Jarju S."/>
            <person name="Secka A."/>
            <person name="Antonio M."/>
            <person name="Oren A."/>
            <person name="Chaudhuri R.R."/>
            <person name="La Ragione R."/>
            <person name="Hildebrand F."/>
            <person name="Pallen M.J."/>
        </authorList>
    </citation>
    <scope>NUCLEOTIDE SEQUENCE</scope>
    <source>
        <strain evidence="9">17213</strain>
    </source>
</reference>
<dbReference type="Gene3D" id="1.25.40.10">
    <property type="entry name" value="Tetratricopeptide repeat domain"/>
    <property type="match status" value="2"/>
</dbReference>
<gene>
    <name evidence="9" type="ORF">IAB19_03700</name>
</gene>
<evidence type="ECO:0000259" key="8">
    <source>
        <dbReference type="Pfam" id="PF05420"/>
    </source>
</evidence>
<dbReference type="SUPFAM" id="SSF48452">
    <property type="entry name" value="TPR-like"/>
    <property type="match status" value="1"/>
</dbReference>
<evidence type="ECO:0000256" key="5">
    <source>
        <dbReference type="ARBA" id="ARBA00022803"/>
    </source>
</evidence>
<evidence type="ECO:0000256" key="7">
    <source>
        <dbReference type="SAM" id="SignalP"/>
    </source>
</evidence>
<sequence length="1081" mass="119626">MHFKRFAALFGGALAVAALCAAPADLTAGETAAPAQQLNLSTDPTAWLLWQLEQAHQNFDYELEQAALRRLIYLSPDDPGLKLEYLRLRMLNNAPQSELEALSAEICSKGSEAQCRSARFVQSDRYAMLSKMLEQLNSFNAEPEQNEKTYARLARDFDLTALDDNTRLELYRFMLKVPSRRAAAEAGLKAFTEGQSRSLLFAARAEPLYHDLVFRRELDKAMAGLYESRSRASSLAKLQALCLKAGSEEERTYLRSLIDDASYWQLLSDGDAALERAKPDKARELYLKALKLREAPAEALLSLASLEAGLGKFDKALAYCQQARSGADARLRAEISRRMQGLQYSQAQQHYQALQQEKSADQAALVQAVTALSEYARAPWEIYTAARAWQTLGEDNKALALYAPFTERQEYLYSYALLLASLNRDDEALAAASKCRSAQCTELTDSLTLQRDYRAAMEMYAQGQQPEAFYALQSLEPRLEPYMRQSLAALALELGDTVKARELYSKLAAEPDFAASARLQLALLELKADPKSGQQALDELLQQPELISALSINELLELGSALQEQGRSHEALKLFAKASPELDADGKILKSQPQPLLTSSAVPAEQSAKVQLTDDSATAQGAAQFRSRLAKLPERSASGDLVRLEREYAKLLSLMDQPEEALAVYQRAFYHHGLIHSPRPDSEEFTRAMLIPDAYQDGDWLTPSLTQRAAALYEQQSLRLEGGSYFKRDTGSGGYSDLTALTTTLQLVFPLGSGQGRIISDAVYLDSGSLGSAPYDSKFGRCYASGCDGSAQDDFGTALAFAYAGDNFSFDFGTAPQGFVYDDDYLWGGRYDFALGEAGVGLEVYRRAVTGSQLSFAGQSTDGVRFGAVRRTGAALNFSLDRGERHGFWAQAAFEHYSGHKVADNEALKLMGGWYQRLVNQNNREWRTGLSAMYWHFKQDLSGYTLGQGGYYSPQHYLSAGPNTSWRERSEHWSYIVEASASLSWSKTADNERYPLSYLAEELPDRDAIEAGDSSIGLSGRLYAAGLLRLSPRLALGAELTVQHADGYSPLYAGLFFTFYLDKWAGSLPLPVEPVLPWTER</sequence>
<dbReference type="InterPro" id="IPR019734">
    <property type="entry name" value="TPR_rpt"/>
</dbReference>
<keyword evidence="6" id="KW-0135">Cellulose biosynthesis</keyword>
<dbReference type="SMART" id="SM00028">
    <property type="entry name" value="TPR"/>
    <property type="match status" value="4"/>
</dbReference>
<keyword evidence="4" id="KW-0677">Repeat</keyword>
<comment type="pathway">
    <text evidence="2">Glycan metabolism; bacterial cellulose biosynthesis.</text>
</comment>
<evidence type="ECO:0000256" key="1">
    <source>
        <dbReference type="ARBA" id="ARBA00003476"/>
    </source>
</evidence>
<dbReference type="GO" id="GO:0019867">
    <property type="term" value="C:outer membrane"/>
    <property type="evidence" value="ECO:0007669"/>
    <property type="project" value="InterPro"/>
</dbReference>
<feature type="signal peptide" evidence="7">
    <location>
        <begin position="1"/>
        <end position="28"/>
    </location>
</feature>
<dbReference type="AlphaFoldDB" id="A0A9D9DBJ7"/>
<evidence type="ECO:0000256" key="4">
    <source>
        <dbReference type="ARBA" id="ARBA00022737"/>
    </source>
</evidence>
<reference evidence="9" key="1">
    <citation type="submission" date="2020-10" db="EMBL/GenBank/DDBJ databases">
        <authorList>
            <person name="Gilroy R."/>
        </authorList>
    </citation>
    <scope>NUCLEOTIDE SEQUENCE</scope>
    <source>
        <strain evidence="9">17213</strain>
    </source>
</reference>
<comment type="caution">
    <text evidence="9">The sequence shown here is derived from an EMBL/GenBank/DDBJ whole genome shotgun (WGS) entry which is preliminary data.</text>
</comment>
<evidence type="ECO:0000256" key="6">
    <source>
        <dbReference type="ARBA" id="ARBA00022916"/>
    </source>
</evidence>
<dbReference type="Proteomes" id="UP000823631">
    <property type="component" value="Unassembled WGS sequence"/>
</dbReference>
<evidence type="ECO:0000313" key="9">
    <source>
        <dbReference type="EMBL" id="MBO8415470.1"/>
    </source>
</evidence>
<protein>
    <submittedName>
        <fullName evidence="9">BCSC C-terminal domain-containing protein</fullName>
    </submittedName>
</protein>
<dbReference type="GO" id="GO:0030244">
    <property type="term" value="P:cellulose biosynthetic process"/>
    <property type="evidence" value="ECO:0007669"/>
    <property type="project" value="UniProtKB-KW"/>
</dbReference>
<proteinExistence type="predicted"/>
<comment type="function">
    <text evidence="1">Required for maximal bacterial cellulose synthesis.</text>
</comment>
<organism evidence="9 10">
    <name type="scientific">Candidatus Avisuccinivibrio stercorigallinarum</name>
    <dbReference type="NCBI Taxonomy" id="2840704"/>
    <lineage>
        <taxon>Bacteria</taxon>
        <taxon>Pseudomonadati</taxon>
        <taxon>Pseudomonadota</taxon>
        <taxon>Gammaproteobacteria</taxon>
        <taxon>Aeromonadales</taxon>
        <taxon>Succinivibrionaceae</taxon>
        <taxon>Succinivibrionaceae incertae sedis</taxon>
        <taxon>Candidatus Avisuccinivibrio</taxon>
    </lineage>
</organism>
<dbReference type="EMBL" id="JADINH010000078">
    <property type="protein sequence ID" value="MBO8415470.1"/>
    <property type="molecule type" value="Genomic_DNA"/>
</dbReference>
<keyword evidence="5" id="KW-0802">TPR repeat</keyword>
<evidence type="ECO:0000256" key="3">
    <source>
        <dbReference type="ARBA" id="ARBA00022729"/>
    </source>
</evidence>